<evidence type="ECO:0000313" key="1">
    <source>
        <dbReference type="EMBL" id="CAD7261653.1"/>
    </source>
</evidence>
<accession>A0A7R9AXI3</accession>
<name>A0A7R9AXI3_TIMSH</name>
<reference evidence="1" key="1">
    <citation type="submission" date="2020-11" db="EMBL/GenBank/DDBJ databases">
        <authorList>
            <person name="Tran Van P."/>
        </authorList>
    </citation>
    <scope>NUCLEOTIDE SEQUENCE</scope>
</reference>
<protein>
    <submittedName>
        <fullName evidence="1">Uncharacterized protein</fullName>
    </submittedName>
</protein>
<dbReference type="AlphaFoldDB" id="A0A7R9AXI3"/>
<dbReference type="EMBL" id="OC002323">
    <property type="protein sequence ID" value="CAD7261653.1"/>
    <property type="molecule type" value="Genomic_DNA"/>
</dbReference>
<organism evidence="1">
    <name type="scientific">Timema shepardi</name>
    <name type="common">Walking stick</name>
    <dbReference type="NCBI Taxonomy" id="629360"/>
    <lineage>
        <taxon>Eukaryota</taxon>
        <taxon>Metazoa</taxon>
        <taxon>Ecdysozoa</taxon>
        <taxon>Arthropoda</taxon>
        <taxon>Hexapoda</taxon>
        <taxon>Insecta</taxon>
        <taxon>Pterygota</taxon>
        <taxon>Neoptera</taxon>
        <taxon>Polyneoptera</taxon>
        <taxon>Phasmatodea</taxon>
        <taxon>Timematodea</taxon>
        <taxon>Timematoidea</taxon>
        <taxon>Timematidae</taxon>
        <taxon>Timema</taxon>
    </lineage>
</organism>
<gene>
    <name evidence="1" type="ORF">TSIB3V08_LOCUS5783</name>
</gene>
<sequence>MIQRIDGIFDVGETGYKLLSSVLRPESCPSGGSDSFVWLRGTSIVSGRPRIESRSDSRLKTPLSQLCQLESGGQSSCFGVEVCVVAHRGCRRNGYAPFAAAMFKVERPVETMAT</sequence>
<proteinExistence type="predicted"/>